<dbReference type="HOGENOM" id="CLU_2941243_0_0_1"/>
<dbReference type="EMBL" id="KN818468">
    <property type="protein sequence ID" value="KIL55833.1"/>
    <property type="molecule type" value="Genomic_DNA"/>
</dbReference>
<dbReference type="AlphaFoldDB" id="A0A0C2WI73"/>
<dbReference type="InParanoid" id="A0A0C2WI73"/>
<keyword evidence="2" id="KW-1185">Reference proteome</keyword>
<sequence length="60" mass="6733">MAEDANSAQKYGTASVELVAQEFLFSLVPVNCPLHRLYAPYHDATHPWMIEEQDDSVAEP</sequence>
<organism evidence="1 2">
    <name type="scientific">Amanita muscaria (strain Koide BX008)</name>
    <dbReference type="NCBI Taxonomy" id="946122"/>
    <lineage>
        <taxon>Eukaryota</taxon>
        <taxon>Fungi</taxon>
        <taxon>Dikarya</taxon>
        <taxon>Basidiomycota</taxon>
        <taxon>Agaricomycotina</taxon>
        <taxon>Agaricomycetes</taxon>
        <taxon>Agaricomycetidae</taxon>
        <taxon>Agaricales</taxon>
        <taxon>Pluteineae</taxon>
        <taxon>Amanitaceae</taxon>
        <taxon>Amanita</taxon>
    </lineage>
</organism>
<accession>A0A0C2WI73</accession>
<gene>
    <name evidence="1" type="ORF">M378DRAFT_17580</name>
</gene>
<reference evidence="1 2" key="1">
    <citation type="submission" date="2014-04" db="EMBL/GenBank/DDBJ databases">
        <title>Evolutionary Origins and Diversification of the Mycorrhizal Mutualists.</title>
        <authorList>
            <consortium name="DOE Joint Genome Institute"/>
            <consortium name="Mycorrhizal Genomics Consortium"/>
            <person name="Kohler A."/>
            <person name="Kuo A."/>
            <person name="Nagy L.G."/>
            <person name="Floudas D."/>
            <person name="Copeland A."/>
            <person name="Barry K.W."/>
            <person name="Cichocki N."/>
            <person name="Veneault-Fourrey C."/>
            <person name="LaButti K."/>
            <person name="Lindquist E.A."/>
            <person name="Lipzen A."/>
            <person name="Lundell T."/>
            <person name="Morin E."/>
            <person name="Murat C."/>
            <person name="Riley R."/>
            <person name="Ohm R."/>
            <person name="Sun H."/>
            <person name="Tunlid A."/>
            <person name="Henrissat B."/>
            <person name="Grigoriev I.V."/>
            <person name="Hibbett D.S."/>
            <person name="Martin F."/>
        </authorList>
    </citation>
    <scope>NUCLEOTIDE SEQUENCE [LARGE SCALE GENOMIC DNA]</scope>
    <source>
        <strain evidence="1 2">Koide BX008</strain>
    </source>
</reference>
<protein>
    <submittedName>
        <fullName evidence="1">Uncharacterized protein</fullName>
    </submittedName>
</protein>
<evidence type="ECO:0000313" key="1">
    <source>
        <dbReference type="EMBL" id="KIL55833.1"/>
    </source>
</evidence>
<name>A0A0C2WI73_AMAMK</name>
<proteinExistence type="predicted"/>
<evidence type="ECO:0000313" key="2">
    <source>
        <dbReference type="Proteomes" id="UP000054549"/>
    </source>
</evidence>
<dbReference type="Proteomes" id="UP000054549">
    <property type="component" value="Unassembled WGS sequence"/>
</dbReference>